<evidence type="ECO:0000313" key="3">
    <source>
        <dbReference type="Proteomes" id="UP000613743"/>
    </source>
</evidence>
<keyword evidence="1" id="KW-1133">Transmembrane helix</keyword>
<keyword evidence="1" id="KW-0472">Membrane</keyword>
<evidence type="ECO:0000256" key="1">
    <source>
        <dbReference type="SAM" id="Phobius"/>
    </source>
</evidence>
<name>A0A917JXA5_9GAMM</name>
<comment type="caution">
    <text evidence="2">The sequence shown here is derived from an EMBL/GenBank/DDBJ whole genome shotgun (WGS) entry which is preliminary data.</text>
</comment>
<organism evidence="2 3">
    <name type="scientific">Shewanella gelidii</name>
    <dbReference type="NCBI Taxonomy" id="1642821"/>
    <lineage>
        <taxon>Bacteria</taxon>
        <taxon>Pseudomonadati</taxon>
        <taxon>Pseudomonadota</taxon>
        <taxon>Gammaproteobacteria</taxon>
        <taxon>Alteromonadales</taxon>
        <taxon>Shewanellaceae</taxon>
        <taxon>Shewanella</taxon>
    </lineage>
</organism>
<proteinExistence type="predicted"/>
<accession>A0A917JXA5</accession>
<gene>
    <name evidence="2" type="ORF">GCM10009332_30650</name>
</gene>
<sequence length="106" mass="12074">MLITIVLILVGVLTTISYSYVKDLRRIVKYSKDNKMEIFGIHPSTELQLMSDYTFMNEFFGKKGILSCDDNNMKVLLSSARKKFLLQFIFGGLLVLLVFINAAIQS</sequence>
<keyword evidence="1" id="KW-0812">Transmembrane</keyword>
<feature type="transmembrane region" description="Helical" evidence="1">
    <location>
        <begin position="84"/>
        <end position="104"/>
    </location>
</feature>
<reference evidence="2" key="1">
    <citation type="journal article" date="2014" name="Int. J. Syst. Evol. Microbiol.">
        <title>Complete genome sequence of Corynebacterium casei LMG S-19264T (=DSM 44701T), isolated from a smear-ripened cheese.</title>
        <authorList>
            <consortium name="US DOE Joint Genome Institute (JGI-PGF)"/>
            <person name="Walter F."/>
            <person name="Albersmeier A."/>
            <person name="Kalinowski J."/>
            <person name="Ruckert C."/>
        </authorList>
    </citation>
    <scope>NUCLEOTIDE SEQUENCE</scope>
    <source>
        <strain evidence="2">JCM 30804</strain>
    </source>
</reference>
<reference evidence="2" key="2">
    <citation type="submission" date="2020-09" db="EMBL/GenBank/DDBJ databases">
        <authorList>
            <person name="Sun Q."/>
            <person name="Ohkuma M."/>
        </authorList>
    </citation>
    <scope>NUCLEOTIDE SEQUENCE</scope>
    <source>
        <strain evidence="2">JCM 30804</strain>
    </source>
</reference>
<dbReference type="AlphaFoldDB" id="A0A917JXA5"/>
<dbReference type="Proteomes" id="UP000613743">
    <property type="component" value="Unassembled WGS sequence"/>
</dbReference>
<evidence type="ECO:0000313" key="2">
    <source>
        <dbReference type="EMBL" id="GGI91206.1"/>
    </source>
</evidence>
<keyword evidence="3" id="KW-1185">Reference proteome</keyword>
<protein>
    <submittedName>
        <fullName evidence="2">Uncharacterized protein</fullName>
    </submittedName>
</protein>
<dbReference type="EMBL" id="BMPZ01000011">
    <property type="protein sequence ID" value="GGI91206.1"/>
    <property type="molecule type" value="Genomic_DNA"/>
</dbReference>